<accession>A0A2T6KEL3</accession>
<dbReference type="AlphaFoldDB" id="A0A2T6KEL3"/>
<evidence type="ECO:0000313" key="1">
    <source>
        <dbReference type="EMBL" id="PUB13561.1"/>
    </source>
</evidence>
<reference evidence="1 2" key="1">
    <citation type="submission" date="2018-04" db="EMBL/GenBank/DDBJ databases">
        <title>Genomic Encyclopedia of Archaeal and Bacterial Type Strains, Phase II (KMG-II): from individual species to whole genera.</title>
        <authorList>
            <person name="Goeker M."/>
        </authorList>
    </citation>
    <scope>NUCLEOTIDE SEQUENCE [LARGE SCALE GENOMIC DNA]</scope>
    <source>
        <strain evidence="1 2">DSM 29955</strain>
    </source>
</reference>
<gene>
    <name evidence="1" type="ORF">C8N45_10719</name>
</gene>
<dbReference type="EMBL" id="QBUD01000007">
    <property type="protein sequence ID" value="PUB13561.1"/>
    <property type="molecule type" value="Genomic_DNA"/>
</dbReference>
<sequence length="77" mass="8451">MPRTNAAPIGQSNAKVYPKRRTVPVRATESGKNGIIVAHFAYHCRKNDTNDAIASTFDSVAQGKLRCSQSRDRHPEG</sequence>
<organism evidence="1 2">
    <name type="scientific">Yoonia sediminilitoris</name>
    <dbReference type="NCBI Taxonomy" id="1286148"/>
    <lineage>
        <taxon>Bacteria</taxon>
        <taxon>Pseudomonadati</taxon>
        <taxon>Pseudomonadota</taxon>
        <taxon>Alphaproteobacteria</taxon>
        <taxon>Rhodobacterales</taxon>
        <taxon>Paracoccaceae</taxon>
        <taxon>Yoonia</taxon>
    </lineage>
</organism>
<proteinExistence type="predicted"/>
<keyword evidence="2" id="KW-1185">Reference proteome</keyword>
<dbReference type="Proteomes" id="UP000244523">
    <property type="component" value="Unassembled WGS sequence"/>
</dbReference>
<protein>
    <submittedName>
        <fullName evidence="1">Uncharacterized protein</fullName>
    </submittedName>
</protein>
<name>A0A2T6KEL3_9RHOB</name>
<comment type="caution">
    <text evidence="1">The sequence shown here is derived from an EMBL/GenBank/DDBJ whole genome shotgun (WGS) entry which is preliminary data.</text>
</comment>
<evidence type="ECO:0000313" key="2">
    <source>
        <dbReference type="Proteomes" id="UP000244523"/>
    </source>
</evidence>